<dbReference type="EMBL" id="LWQU01000198">
    <property type="protein sequence ID" value="OAN44354.1"/>
    <property type="molecule type" value="Genomic_DNA"/>
</dbReference>
<dbReference type="Pfam" id="PF08904">
    <property type="entry name" value="EipB_like"/>
    <property type="match status" value="1"/>
</dbReference>
<feature type="chain" id="PRO_5008091781" description="DUF1849 domain-containing protein" evidence="1">
    <location>
        <begin position="23"/>
        <end position="266"/>
    </location>
</feature>
<dbReference type="STRING" id="1437059.A6A05_17580"/>
<accession>A0A178M8Z0</accession>
<feature type="signal peptide" evidence="1">
    <location>
        <begin position="1"/>
        <end position="22"/>
    </location>
</feature>
<dbReference type="RefSeq" id="WP_068504625.1">
    <property type="nucleotide sequence ID" value="NZ_LWQU01000198.1"/>
</dbReference>
<evidence type="ECO:0000313" key="3">
    <source>
        <dbReference type="Proteomes" id="UP000078543"/>
    </source>
</evidence>
<evidence type="ECO:0000313" key="2">
    <source>
        <dbReference type="EMBL" id="OAN44354.1"/>
    </source>
</evidence>
<proteinExistence type="predicted"/>
<gene>
    <name evidence="2" type="ORF">A6A05_17580</name>
</gene>
<protein>
    <recommendedName>
        <fullName evidence="4">DUF1849 domain-containing protein</fullName>
    </recommendedName>
</protein>
<comment type="caution">
    <text evidence="2">The sequence shown here is derived from an EMBL/GenBank/DDBJ whole genome shotgun (WGS) entry which is preliminary data.</text>
</comment>
<keyword evidence="3" id="KW-1185">Reference proteome</keyword>
<evidence type="ECO:0008006" key="4">
    <source>
        <dbReference type="Google" id="ProtNLM"/>
    </source>
</evidence>
<evidence type="ECO:0000256" key="1">
    <source>
        <dbReference type="SAM" id="SignalP"/>
    </source>
</evidence>
<sequence length="266" mass="28606">MAWRLISGSVALGMALAAVAQAGPADLAPHRAVYSMGLASSKSGSGIAAASGTMSYQFDDSCDGWVVENRIAINYAYTEGGQVVSTTDFITWESKDGLHYKFRLRNTRDGQVTEDIEGTADLKGKGQGGVARFLRPEPMTMALPKGTLFPTEHTVRLIDTALAGGHSFWRVVFDGSGTEGPYEVNAVIGKQSQTMPAKAVNPLLGSPSWPMRLAFFPVATIDALPNFEMGLAYHPNGVAREIVQTFKNFSLLGRLESLESLPRRSC</sequence>
<reference evidence="2 3" key="1">
    <citation type="submission" date="2016-04" db="EMBL/GenBank/DDBJ databases">
        <title>Draft genome sequence of freshwater magnetotactic bacteria Magnetospirillum marisnigri SP-1 and Magnetospirillum moscoviense BB-1.</title>
        <authorList>
            <person name="Koziaeva V."/>
            <person name="Dziuba M.V."/>
            <person name="Ivanov T.M."/>
            <person name="Kuznetsov B."/>
            <person name="Grouzdev D.S."/>
        </authorList>
    </citation>
    <scope>NUCLEOTIDE SEQUENCE [LARGE SCALE GENOMIC DNA]</scope>
    <source>
        <strain evidence="2 3">BB-1</strain>
    </source>
</reference>
<dbReference type="AlphaFoldDB" id="A0A178M8Z0"/>
<organism evidence="2 3">
    <name type="scientific">Magnetospirillum moscoviense</name>
    <dbReference type="NCBI Taxonomy" id="1437059"/>
    <lineage>
        <taxon>Bacteria</taxon>
        <taxon>Pseudomonadati</taxon>
        <taxon>Pseudomonadota</taxon>
        <taxon>Alphaproteobacteria</taxon>
        <taxon>Rhodospirillales</taxon>
        <taxon>Rhodospirillaceae</taxon>
        <taxon>Magnetospirillum</taxon>
    </lineage>
</organism>
<dbReference type="Proteomes" id="UP000078543">
    <property type="component" value="Unassembled WGS sequence"/>
</dbReference>
<dbReference type="OrthoDB" id="9815514at2"/>
<keyword evidence="1" id="KW-0732">Signal</keyword>
<dbReference type="InterPro" id="IPR015000">
    <property type="entry name" value="EipB-like"/>
</dbReference>
<name>A0A178M8Z0_9PROT</name>